<feature type="domain" description="Beta-lactamase-related" evidence="2">
    <location>
        <begin position="40"/>
        <end position="355"/>
    </location>
</feature>
<dbReference type="SUPFAM" id="SSF56601">
    <property type="entry name" value="beta-lactamase/transpeptidase-like"/>
    <property type="match status" value="1"/>
</dbReference>
<protein>
    <recommendedName>
        <fullName evidence="2">Beta-lactamase-related domain-containing protein</fullName>
    </recommendedName>
</protein>
<dbReference type="PANTHER" id="PTHR46825">
    <property type="entry name" value="D-ALANYL-D-ALANINE-CARBOXYPEPTIDASE/ENDOPEPTIDASE AMPH"/>
    <property type="match status" value="1"/>
</dbReference>
<evidence type="ECO:0000259" key="2">
    <source>
        <dbReference type="Pfam" id="PF00144"/>
    </source>
</evidence>
<dbReference type="KEGG" id="grs:C7S20_03595"/>
<evidence type="ECO:0000313" key="4">
    <source>
        <dbReference type="Proteomes" id="UP000241507"/>
    </source>
</evidence>
<dbReference type="Proteomes" id="UP000241507">
    <property type="component" value="Chromosome"/>
</dbReference>
<dbReference type="RefSeq" id="WP_107011192.1">
    <property type="nucleotide sequence ID" value="NZ_CP028136.1"/>
</dbReference>
<reference evidence="4" key="1">
    <citation type="submission" date="2018-03" db="EMBL/GenBank/DDBJ databases">
        <title>Gramella fulva sp. nov., isolated from a dry surface of tidal flat.</title>
        <authorList>
            <person name="Hwang S.H."/>
            <person name="Hwang W.M."/>
            <person name="Kang K."/>
            <person name="Ahn T.-Y."/>
        </authorList>
    </citation>
    <scope>NUCLEOTIDE SEQUENCE [LARGE SCALE GENOMIC DNA]</scope>
    <source>
        <strain evidence="4">SH35</strain>
    </source>
</reference>
<evidence type="ECO:0000256" key="1">
    <source>
        <dbReference type="SAM" id="SignalP"/>
    </source>
</evidence>
<organism evidence="3 4">
    <name type="scientific">Christiangramia fulva</name>
    <dbReference type="NCBI Taxonomy" id="2126553"/>
    <lineage>
        <taxon>Bacteria</taxon>
        <taxon>Pseudomonadati</taxon>
        <taxon>Bacteroidota</taxon>
        <taxon>Flavobacteriia</taxon>
        <taxon>Flavobacteriales</taxon>
        <taxon>Flavobacteriaceae</taxon>
        <taxon>Christiangramia</taxon>
    </lineage>
</organism>
<feature type="chain" id="PRO_5015345350" description="Beta-lactamase-related domain-containing protein" evidence="1">
    <location>
        <begin position="21"/>
        <end position="566"/>
    </location>
</feature>
<dbReference type="InterPro" id="IPR050491">
    <property type="entry name" value="AmpC-like"/>
</dbReference>
<dbReference type="InterPro" id="IPR012338">
    <property type="entry name" value="Beta-lactam/transpept-like"/>
</dbReference>
<dbReference type="InterPro" id="IPR001466">
    <property type="entry name" value="Beta-lactam-related"/>
</dbReference>
<keyword evidence="4" id="KW-1185">Reference proteome</keyword>
<dbReference type="EMBL" id="CP028136">
    <property type="protein sequence ID" value="AVR44414.1"/>
    <property type="molecule type" value="Genomic_DNA"/>
</dbReference>
<keyword evidence="1" id="KW-0732">Signal</keyword>
<proteinExistence type="predicted"/>
<dbReference type="AlphaFoldDB" id="A0A2R3Z2C4"/>
<dbReference type="Gene3D" id="3.40.710.10">
    <property type="entry name" value="DD-peptidase/beta-lactamase superfamily"/>
    <property type="match status" value="1"/>
</dbReference>
<sequence length="566" mass="63734">MKTLNITFLFILFVFQYSFAQTKQPVTLKGKAEKVDSIMADYDRNDAPGCAVGVVQDGKLIFAKGYGMADLEHDAPITPETNFYLASVSKQFTAFAVALLADEGKLSLDDDIRKWIPELPDYGQTITIKNLLHHTSGLRDFLALLSIAGRPNDGRLTTNETLNIISRQQELNFQPGTEYLYSNTGYFLLGVLVERVSGQSLKEFAEKHIFGPLGMKRTTYRDNHNMLIEDRAMAYEKDSTSGFGYQLNMPGFDVVGSGGVYSNIEDLARWADNLESHKVGGEKVANMMLTRGILKNGDTLDYALGLGIGDYRGLRTVGHGGAYEGYRTYLRRFPDYNFTVITLCNRRDGNAGKRALQVADIYLENYMEPKEHGKSIANRETVHVAPELLENYAGTYRAPENFPIPAIIYETSHGQLFETSLPGEHIPLVALSDTLFQYEDGSARRVSFKRRSDGTVEQLILISEDDQPMLKRIESSHPTMDKLQDYTGKYYSSELESFIKLDINNGILMTKDRRGGDLQLKPIEQDVFAGEYPLLKIHFKRDINGKITGFKVSAGRTRNLWFEKQK</sequence>
<name>A0A2R3Z2C4_9FLAO</name>
<evidence type="ECO:0000313" key="3">
    <source>
        <dbReference type="EMBL" id="AVR44414.1"/>
    </source>
</evidence>
<accession>A0A2R3Z2C4</accession>
<dbReference type="Pfam" id="PF00144">
    <property type="entry name" value="Beta-lactamase"/>
    <property type="match status" value="1"/>
</dbReference>
<dbReference type="OrthoDB" id="9793489at2"/>
<feature type="signal peptide" evidence="1">
    <location>
        <begin position="1"/>
        <end position="20"/>
    </location>
</feature>
<gene>
    <name evidence="3" type="ORF">C7S20_03595</name>
</gene>
<dbReference type="PANTHER" id="PTHR46825:SF9">
    <property type="entry name" value="BETA-LACTAMASE-RELATED DOMAIN-CONTAINING PROTEIN"/>
    <property type="match status" value="1"/>
</dbReference>